<evidence type="ECO:0000256" key="1">
    <source>
        <dbReference type="ARBA" id="ARBA00009437"/>
    </source>
</evidence>
<dbReference type="EMBL" id="CP099534">
    <property type="protein sequence ID" value="UYK87764.1"/>
    <property type="molecule type" value="Genomic_DNA"/>
</dbReference>
<evidence type="ECO:0000256" key="3">
    <source>
        <dbReference type="ARBA" id="ARBA00023125"/>
    </source>
</evidence>
<dbReference type="InterPro" id="IPR005119">
    <property type="entry name" value="LysR_subst-bd"/>
</dbReference>
<protein>
    <submittedName>
        <fullName evidence="6">LysR family transcriptional regulator</fullName>
    </submittedName>
</protein>
<dbReference type="AlphaFoldDB" id="A0AA46PVA9"/>
<dbReference type="Proteomes" id="UP001164392">
    <property type="component" value="Chromosome"/>
</dbReference>
<dbReference type="Pfam" id="PF00126">
    <property type="entry name" value="HTH_1"/>
    <property type="match status" value="1"/>
</dbReference>
<dbReference type="PANTHER" id="PTHR30537:SF66">
    <property type="entry name" value="IRON-REGULATED VIRULENCE REGULATORY PROTEIN IRGB"/>
    <property type="match status" value="1"/>
</dbReference>
<dbReference type="GO" id="GO:0006351">
    <property type="term" value="P:DNA-templated transcription"/>
    <property type="evidence" value="ECO:0007669"/>
    <property type="project" value="TreeGrafter"/>
</dbReference>
<dbReference type="InterPro" id="IPR036388">
    <property type="entry name" value="WH-like_DNA-bd_sf"/>
</dbReference>
<proteinExistence type="inferred from homology"/>
<dbReference type="SUPFAM" id="SSF53850">
    <property type="entry name" value="Periplasmic binding protein-like II"/>
    <property type="match status" value="1"/>
</dbReference>
<dbReference type="RefSeq" id="WP_017914511.1">
    <property type="nucleotide sequence ID" value="NZ_CP099532.1"/>
</dbReference>
<keyword evidence="4" id="KW-0804">Transcription</keyword>
<dbReference type="Gene3D" id="1.10.10.10">
    <property type="entry name" value="Winged helix-like DNA-binding domain superfamily/Winged helix DNA-binding domain"/>
    <property type="match status" value="1"/>
</dbReference>
<dbReference type="GO" id="GO:0003700">
    <property type="term" value="F:DNA-binding transcription factor activity"/>
    <property type="evidence" value="ECO:0007669"/>
    <property type="project" value="InterPro"/>
</dbReference>
<keyword evidence="3" id="KW-0238">DNA-binding</keyword>
<evidence type="ECO:0000256" key="2">
    <source>
        <dbReference type="ARBA" id="ARBA00023015"/>
    </source>
</evidence>
<accession>A0AA46PVA9</accession>
<evidence type="ECO:0000256" key="4">
    <source>
        <dbReference type="ARBA" id="ARBA00023163"/>
    </source>
</evidence>
<dbReference type="SUPFAM" id="SSF46785">
    <property type="entry name" value="Winged helix' DNA-binding domain"/>
    <property type="match status" value="1"/>
</dbReference>
<dbReference type="InterPro" id="IPR000847">
    <property type="entry name" value="LysR_HTH_N"/>
</dbReference>
<reference evidence="6" key="1">
    <citation type="submission" date="2022-06" db="EMBL/GenBank/DDBJ databases">
        <title>Dynamics of rice microbiomes reveals core vertical transmitted seed endophytes.</title>
        <authorList>
            <person name="Liao K."/>
            <person name="Zhang X."/>
        </authorList>
    </citation>
    <scope>NUCLEOTIDE SEQUENCE</scope>
    <source>
        <strain evidence="6">JR3-14</strain>
    </source>
</reference>
<evidence type="ECO:0000259" key="5">
    <source>
        <dbReference type="PROSITE" id="PS50931"/>
    </source>
</evidence>
<gene>
    <name evidence="6" type="ORF">NG824_14900</name>
</gene>
<name>A0AA46PVA9_9XANT</name>
<dbReference type="GO" id="GO:0043565">
    <property type="term" value="F:sequence-specific DNA binding"/>
    <property type="evidence" value="ECO:0007669"/>
    <property type="project" value="TreeGrafter"/>
</dbReference>
<dbReference type="PROSITE" id="PS50931">
    <property type="entry name" value="HTH_LYSR"/>
    <property type="match status" value="1"/>
</dbReference>
<organism evidence="6 7">
    <name type="scientific">Xanthomonas sacchari</name>
    <dbReference type="NCBI Taxonomy" id="56458"/>
    <lineage>
        <taxon>Bacteria</taxon>
        <taxon>Pseudomonadati</taxon>
        <taxon>Pseudomonadota</taxon>
        <taxon>Gammaproteobacteria</taxon>
        <taxon>Lysobacterales</taxon>
        <taxon>Lysobacteraceae</taxon>
        <taxon>Xanthomonas</taxon>
    </lineage>
</organism>
<sequence>MADLRDVNLNRLAIFVAVVEAGSLTAAAERLGLAKTVVSTHMQRLESEVGANLLVRTTRRLSVTDAGRGFYEACRDIVRAAEHALQTVSPDAGPLRGALRVSVPVDYGAQVVAPAVVALRDRHPRLDVELVANDRIVDLVADNLDVAIRIGRLADSTYRAVRLGSYAVWPVASPQFVARHGLPRDPAALAALPFVLLSSIARPRTLELVNARGDSVAVRCVPHFVANTATGCRAIVLAGGAFGLLTDFSTAADVAAGRLVRLLPAWRSASFGIHAVYPPTRLPSPKVRAFIDAMKARIASMRTEAEGGTAAVAGAAPARARRRPAR</sequence>
<comment type="similarity">
    <text evidence="1">Belongs to the LysR transcriptional regulatory family.</text>
</comment>
<dbReference type="InterPro" id="IPR036390">
    <property type="entry name" value="WH_DNA-bd_sf"/>
</dbReference>
<evidence type="ECO:0000313" key="7">
    <source>
        <dbReference type="Proteomes" id="UP001164392"/>
    </source>
</evidence>
<dbReference type="FunFam" id="1.10.10.10:FF:000001">
    <property type="entry name" value="LysR family transcriptional regulator"/>
    <property type="match status" value="1"/>
</dbReference>
<dbReference type="InterPro" id="IPR058163">
    <property type="entry name" value="LysR-type_TF_proteobact-type"/>
</dbReference>
<dbReference type="CDD" id="cd08422">
    <property type="entry name" value="PBP2_CrgA_like"/>
    <property type="match status" value="1"/>
</dbReference>
<dbReference type="Pfam" id="PF03466">
    <property type="entry name" value="LysR_substrate"/>
    <property type="match status" value="1"/>
</dbReference>
<keyword evidence="2" id="KW-0805">Transcription regulation</keyword>
<feature type="domain" description="HTH lysR-type" evidence="5">
    <location>
        <begin position="7"/>
        <end position="64"/>
    </location>
</feature>
<dbReference type="Gene3D" id="3.40.190.290">
    <property type="match status" value="1"/>
</dbReference>
<evidence type="ECO:0000313" key="6">
    <source>
        <dbReference type="EMBL" id="UYK87764.1"/>
    </source>
</evidence>
<dbReference type="PANTHER" id="PTHR30537">
    <property type="entry name" value="HTH-TYPE TRANSCRIPTIONAL REGULATOR"/>
    <property type="match status" value="1"/>
</dbReference>